<evidence type="ECO:0000313" key="2">
    <source>
        <dbReference type="Proteomes" id="UP000887572"/>
    </source>
</evidence>
<sequence length="345" mass="40374">MGECGDEDEHPRVQPHPFSSTNCHFFAFEFCGPFVLGLKVALISDRFDRLVDAQFKSREWSLGDLDIRRAKKGKGAKITKRFDKGHKVERRLPIPQEPLPDNLIGFECLRIRYIDRSVIEFLELIRPLFDSKGTALCIGTYFDQTRSWQIIWRRIWPLIVGNIFRFFLSSFDLDHLRLLSPTILRDCPELRMIEYDDGFANFPADDSADASSDQAMAKWLHTPRGDGHPKVLECDCSSEKVGKIQNAFVNSFEPVNFIICFWFWWRTPFELQNNLTGERLVLRRLEYKWVLVRCPIERDEAKWAKWEQEAAEWNPESRICIAFGGSDIGDGRRKRRHRKSKKGKK</sequence>
<reference evidence="3" key="1">
    <citation type="submission" date="2022-11" db="UniProtKB">
        <authorList>
            <consortium name="WormBaseParasite"/>
        </authorList>
    </citation>
    <scope>IDENTIFICATION</scope>
</reference>
<feature type="compositionally biased region" description="Basic residues" evidence="1">
    <location>
        <begin position="332"/>
        <end position="345"/>
    </location>
</feature>
<dbReference type="AlphaFoldDB" id="A0A914HL44"/>
<dbReference type="WBParaSite" id="Gr19_v10_g1799.t1">
    <property type="protein sequence ID" value="Gr19_v10_g1799.t1"/>
    <property type="gene ID" value="Gr19_v10_g1799"/>
</dbReference>
<dbReference type="Proteomes" id="UP000887572">
    <property type="component" value="Unplaced"/>
</dbReference>
<evidence type="ECO:0000256" key="1">
    <source>
        <dbReference type="SAM" id="MobiDB-lite"/>
    </source>
</evidence>
<organism evidence="2 3">
    <name type="scientific">Globodera rostochiensis</name>
    <name type="common">Golden nematode worm</name>
    <name type="synonym">Heterodera rostochiensis</name>
    <dbReference type="NCBI Taxonomy" id="31243"/>
    <lineage>
        <taxon>Eukaryota</taxon>
        <taxon>Metazoa</taxon>
        <taxon>Ecdysozoa</taxon>
        <taxon>Nematoda</taxon>
        <taxon>Chromadorea</taxon>
        <taxon>Rhabditida</taxon>
        <taxon>Tylenchina</taxon>
        <taxon>Tylenchomorpha</taxon>
        <taxon>Tylenchoidea</taxon>
        <taxon>Heteroderidae</taxon>
        <taxon>Heteroderinae</taxon>
        <taxon>Globodera</taxon>
    </lineage>
</organism>
<name>A0A914HL44_GLORO</name>
<protein>
    <submittedName>
        <fullName evidence="3">Uncharacterized protein</fullName>
    </submittedName>
</protein>
<accession>A0A914HL44</accession>
<keyword evidence="2" id="KW-1185">Reference proteome</keyword>
<feature type="region of interest" description="Disordered" evidence="1">
    <location>
        <begin position="325"/>
        <end position="345"/>
    </location>
</feature>
<evidence type="ECO:0000313" key="3">
    <source>
        <dbReference type="WBParaSite" id="Gr19_v10_g1799.t1"/>
    </source>
</evidence>
<proteinExistence type="predicted"/>